<dbReference type="STRING" id="273063.STK_06500"/>
<dbReference type="AlphaFoldDB" id="Q974K9"/>
<name>Q974K9_SULTO</name>
<sequence length="154" mass="17577">MTNFYYSVRLPPTLVKELMRMNVDEADIAEVVLNSFNIDNDLKPKIYSELSQITLERACEFLKKGNLSEAVDKLCKSVEFIIRSLALSKKIDEAVKNESTGKWTPKGIEKVAEKLGLSSHLLSVYSLLDKQPSEEEIKESIDNIKKIITKYYND</sequence>
<evidence type="ECO:0000313" key="1">
    <source>
        <dbReference type="EMBL" id="BAB65649.1"/>
    </source>
</evidence>
<gene>
    <name evidence="1" type="primary">ST0650</name>
    <name evidence="1" type="ordered locus">STK_06500</name>
</gene>
<reference evidence="2" key="1">
    <citation type="journal article" date="2001" name="DNA Res.">
        <title>Complete genome sequence of an aerobic thermoacidophilic Crenarchaeon, Sulfolobus tokodaii strain7.</title>
        <authorList>
            <person name="Kawarabayasi Y."/>
            <person name="Hino Y."/>
            <person name="Horikawa H."/>
            <person name="Jin-no K."/>
            <person name="Takahashi M."/>
            <person name="Sekine M."/>
            <person name="Baba S."/>
            <person name="Ankai A."/>
            <person name="Kosugi H."/>
            <person name="Hosoyama A."/>
            <person name="Fukui S."/>
            <person name="Nagai Y."/>
            <person name="Nishijima K."/>
            <person name="Otsuka R."/>
            <person name="Nakazawa H."/>
            <person name="Takamiya M."/>
            <person name="Kato Y."/>
            <person name="Yoshizawa T."/>
            <person name="Tanaka T."/>
            <person name="Kudoh Y."/>
            <person name="Yamazaki J."/>
            <person name="Kushida N."/>
            <person name="Oguchi A."/>
            <person name="Aoki K."/>
            <person name="Masuda S."/>
            <person name="Yanagii M."/>
            <person name="Nishimura M."/>
            <person name="Yamagishi A."/>
            <person name="Oshima T."/>
            <person name="Kikuchi H."/>
        </authorList>
    </citation>
    <scope>NUCLEOTIDE SEQUENCE [LARGE SCALE GENOMIC DNA]</scope>
    <source>
        <strain evidence="2">DSM 16993 / JCM 10545 / NBRC 100140 / 7</strain>
    </source>
</reference>
<dbReference type="KEGG" id="sto:STK_06500"/>
<dbReference type="Pfam" id="PF05942">
    <property type="entry name" value="PaREP1"/>
    <property type="match status" value="1"/>
</dbReference>
<dbReference type="Gene3D" id="1.20.120.330">
    <property type="entry name" value="Nucleotidyltransferases domain 2"/>
    <property type="match status" value="1"/>
</dbReference>
<evidence type="ECO:0000313" key="2">
    <source>
        <dbReference type="Proteomes" id="UP000001015"/>
    </source>
</evidence>
<keyword evidence="2" id="KW-1185">Reference proteome</keyword>
<accession>Q974K9</accession>
<protein>
    <submittedName>
        <fullName evidence="1">Uncharacterized protein</fullName>
    </submittedName>
</protein>
<dbReference type="PATRIC" id="fig|273063.9.peg.736"/>
<dbReference type="EMBL" id="BA000023">
    <property type="protein sequence ID" value="BAB65649.1"/>
    <property type="molecule type" value="Genomic_DNA"/>
</dbReference>
<dbReference type="InterPro" id="IPR010268">
    <property type="entry name" value="PaREP1"/>
</dbReference>
<proteinExistence type="predicted"/>
<organism evidence="1 2">
    <name type="scientific">Sulfurisphaera tokodaii (strain DSM 16993 / JCM 10545 / NBRC 100140 / 7)</name>
    <name type="common">Sulfolobus tokodaii</name>
    <dbReference type="NCBI Taxonomy" id="273063"/>
    <lineage>
        <taxon>Archaea</taxon>
        <taxon>Thermoproteota</taxon>
        <taxon>Thermoprotei</taxon>
        <taxon>Sulfolobales</taxon>
        <taxon>Sulfolobaceae</taxon>
        <taxon>Sulfurisphaera</taxon>
    </lineage>
</organism>
<dbReference type="eggNOG" id="arCOG03721">
    <property type="taxonomic scope" value="Archaea"/>
</dbReference>
<dbReference type="Proteomes" id="UP000001015">
    <property type="component" value="Chromosome"/>
</dbReference>